<evidence type="ECO:0000313" key="2">
    <source>
        <dbReference type="EMBL" id="CAD2076820.1"/>
    </source>
</evidence>
<dbReference type="EMBL" id="CAJEWE010000010">
    <property type="protein sequence ID" value="CAD2076820.1"/>
    <property type="molecule type" value="Genomic_DNA"/>
</dbReference>
<name>A0A6V7RG59_9BACL</name>
<dbReference type="GO" id="GO:0008962">
    <property type="term" value="F:phosphatidylglycerophosphatase activity"/>
    <property type="evidence" value="ECO:0007669"/>
    <property type="project" value="InterPro"/>
</dbReference>
<dbReference type="PANTHER" id="PTHR43316:SF3">
    <property type="entry name" value="HALOACID DEHALOGENASE, TYPE II (AFU_ORTHOLOGUE AFUA_2G07750)-RELATED"/>
    <property type="match status" value="1"/>
</dbReference>
<dbReference type="Gene3D" id="3.40.50.1000">
    <property type="entry name" value="HAD superfamily/HAD-like"/>
    <property type="match status" value="1"/>
</dbReference>
<dbReference type="NCBIfam" id="TIGR01668">
    <property type="entry name" value="YqeG_hyp_ppase"/>
    <property type="match status" value="1"/>
</dbReference>
<dbReference type="InterPro" id="IPR006549">
    <property type="entry name" value="HAD-SF_hydro_IIIA"/>
</dbReference>
<dbReference type="InterPro" id="IPR010021">
    <property type="entry name" value="PGPP1/Gep4"/>
</dbReference>
<accession>A0A6V7RG59</accession>
<dbReference type="SUPFAM" id="SSF56784">
    <property type="entry name" value="HAD-like"/>
    <property type="match status" value="1"/>
</dbReference>
<dbReference type="PANTHER" id="PTHR43316">
    <property type="entry name" value="HYDROLASE, HALOACID DELAHOGENASE-RELATED"/>
    <property type="match status" value="1"/>
</dbReference>
<keyword evidence="1 2" id="KW-0378">Hydrolase</keyword>
<protein>
    <submittedName>
        <fullName evidence="2">Haloacid dehalogenase-like hydrolase</fullName>
    </submittedName>
</protein>
<reference evidence="2 3" key="1">
    <citation type="submission" date="2020-07" db="EMBL/GenBank/DDBJ databases">
        <authorList>
            <person name="Criscuolo A."/>
        </authorList>
    </citation>
    <scope>NUCLEOTIDE SEQUENCE [LARGE SCALE GENOMIC DNA]</scope>
    <source>
        <strain evidence="3">CIP 111030</strain>
    </source>
</reference>
<dbReference type="InterPro" id="IPR036412">
    <property type="entry name" value="HAD-like_sf"/>
</dbReference>
<gene>
    <name evidence="2" type="ORF">JEOSCH030_01154</name>
</gene>
<organism evidence="2 3">
    <name type="scientific">Phocicoccus schoeneichii</name>
    <dbReference type="NCBI Taxonomy" id="1812261"/>
    <lineage>
        <taxon>Bacteria</taxon>
        <taxon>Bacillati</taxon>
        <taxon>Bacillota</taxon>
        <taxon>Bacilli</taxon>
        <taxon>Bacillales</taxon>
        <taxon>Salinicoccaceae</taxon>
        <taxon>Phocicoccus</taxon>
    </lineage>
</organism>
<dbReference type="Pfam" id="PF00702">
    <property type="entry name" value="Hydrolase"/>
    <property type="match status" value="1"/>
</dbReference>
<keyword evidence="3" id="KW-1185">Reference proteome</keyword>
<dbReference type="RefSeq" id="WP_186087479.1">
    <property type="nucleotide sequence ID" value="NZ_BMDB01000001.1"/>
</dbReference>
<dbReference type="Proteomes" id="UP000521032">
    <property type="component" value="Unassembled WGS sequence"/>
</dbReference>
<dbReference type="InterPro" id="IPR051540">
    <property type="entry name" value="S-2-haloacid_dehalogenase"/>
</dbReference>
<evidence type="ECO:0000313" key="3">
    <source>
        <dbReference type="Proteomes" id="UP000521032"/>
    </source>
</evidence>
<sequence>MKKLIEKYFLPSEYVNRFSDITVEMLKNKNKKAVMIDLDNTMVAFDDPNANDEVLDWIKNLEENGIEVLILSNGNRNRVEKFAVPHDLKFIHSARKPLMKNFHLGLRMLNVTKKEVVMVGDQLMTDVLGANRVRVDSILVLPIKDKDGYATFLNRRMERIVMKWMDNKDLINWRGNSDNV</sequence>
<dbReference type="NCBIfam" id="TIGR01662">
    <property type="entry name" value="HAD-SF-IIIA"/>
    <property type="match status" value="1"/>
</dbReference>
<dbReference type="AlphaFoldDB" id="A0A6V7RG59"/>
<dbReference type="InterPro" id="IPR023214">
    <property type="entry name" value="HAD_sf"/>
</dbReference>
<evidence type="ECO:0000256" key="1">
    <source>
        <dbReference type="ARBA" id="ARBA00022801"/>
    </source>
</evidence>
<proteinExistence type="predicted"/>
<comment type="caution">
    <text evidence="2">The sequence shown here is derived from an EMBL/GenBank/DDBJ whole genome shotgun (WGS) entry which is preliminary data.</text>
</comment>